<evidence type="ECO:0000259" key="23">
    <source>
        <dbReference type="Pfam" id="PF13193"/>
    </source>
</evidence>
<evidence type="ECO:0000256" key="19">
    <source>
        <dbReference type="ARBA" id="ARBA00060276"/>
    </source>
</evidence>
<proteinExistence type="inferred from homology"/>
<evidence type="ECO:0000256" key="8">
    <source>
        <dbReference type="ARBA" id="ARBA00022832"/>
    </source>
</evidence>
<keyword evidence="13" id="KW-0576">Peroxisome</keyword>
<evidence type="ECO:0000256" key="11">
    <source>
        <dbReference type="ARBA" id="ARBA00023055"/>
    </source>
</evidence>
<reference evidence="24 25" key="1">
    <citation type="submission" date="2017-03" db="EMBL/GenBank/DDBJ databases">
        <title>Genome of the blue death feigning beetle - Asbolus verrucosus.</title>
        <authorList>
            <person name="Rider S.D."/>
        </authorList>
    </citation>
    <scope>NUCLEOTIDE SEQUENCE [LARGE SCALE GENOMIC DNA]</scope>
    <source>
        <strain evidence="24">Butters</strain>
        <tissue evidence="24">Head and leg muscle</tissue>
    </source>
</reference>
<dbReference type="InterPro" id="IPR045851">
    <property type="entry name" value="AMP-bd_C_sf"/>
</dbReference>
<evidence type="ECO:0000256" key="7">
    <source>
        <dbReference type="ARBA" id="ARBA00022741"/>
    </source>
</evidence>
<evidence type="ECO:0000256" key="16">
    <source>
        <dbReference type="ARBA" id="ARBA00041297"/>
    </source>
</evidence>
<comment type="catalytic activity">
    <reaction evidence="18">
        <text>tetracosanoate + ATP + CoA = tetracosanoyl-CoA + AMP + diphosphate</text>
        <dbReference type="Rhea" id="RHEA:33639"/>
        <dbReference type="ChEBI" id="CHEBI:30616"/>
        <dbReference type="ChEBI" id="CHEBI:31014"/>
        <dbReference type="ChEBI" id="CHEBI:33019"/>
        <dbReference type="ChEBI" id="CHEBI:57287"/>
        <dbReference type="ChEBI" id="CHEBI:65052"/>
        <dbReference type="ChEBI" id="CHEBI:456215"/>
    </reaction>
    <physiologicalReaction direction="left-to-right" evidence="18">
        <dbReference type="Rhea" id="RHEA:33640"/>
    </physiologicalReaction>
</comment>
<dbReference type="InterPro" id="IPR042099">
    <property type="entry name" value="ANL_N_sf"/>
</dbReference>
<evidence type="ECO:0000256" key="2">
    <source>
        <dbReference type="ARBA" id="ARBA00006432"/>
    </source>
</evidence>
<dbReference type="PANTHER" id="PTHR43107">
    <property type="entry name" value="LONG-CHAIN FATTY ACID TRANSPORT PROTEIN"/>
    <property type="match status" value="1"/>
</dbReference>
<evidence type="ECO:0000256" key="1">
    <source>
        <dbReference type="ARBA" id="ARBA00004651"/>
    </source>
</evidence>
<evidence type="ECO:0000256" key="17">
    <source>
        <dbReference type="ARBA" id="ARBA00046271"/>
    </source>
</evidence>
<comment type="caution">
    <text evidence="24">The sequence shown here is derived from an EMBL/GenBank/DDBJ whole genome shotgun (WGS) entry which is preliminary data.</text>
</comment>
<keyword evidence="9" id="KW-0067">ATP-binding</keyword>
<sequence length="534" mass="59522">MKFGLIKTEGFNRGDTIALVLESRPEYVGIWLGLSKIGVVTALVNSNLVADPLVHSLKVSDAKGVIYGSDFIKTIKDISEKTTKMKLYQLSDKTDQVELLEGSTDLRSVLEKQSDTLPEKDIQCGKPRDKLIFIYTSGTTGLPKAAVITNMRFMFMALGLNYMTSLKENDILYDPLPLYHSAGGMVGVGQCLLKGITVVIRRKFSASNFWNDCVKFKCTAAQYIGEICRYILAAHNKDEKPIKHFVKKIIGNGLRPQIWRTFVTKFNIEEVYEFYGATEGNSNLVNIDSKVGAVGFVPRYAGAIYPVSLIKCNEATGAPIRESDGFCRRCAPGEPGVFVGNVNPKKTVNDFSGYVDKKATESKLIENVFRKGDRYFNSGDILVQDEFGYYYFKDRTGDTFRWKGENISTSEIEAVISNVVDLNDAVVYGVEVPGSEGRAGMVAIVDSQNTLDMGKLCRGLKKNLPSYAVPIFVRVMDSVPMTGTFKLKKTDLQQEGFNCDKIKDKLFLYDVKNVTYTKLTKDKYDDIVTGKVRL</sequence>
<keyword evidence="11" id="KW-0445">Lipid transport</keyword>
<dbReference type="GO" id="GO:0004467">
    <property type="term" value="F:long-chain fatty acid-CoA ligase activity"/>
    <property type="evidence" value="ECO:0007669"/>
    <property type="project" value="UniProtKB-EC"/>
</dbReference>
<dbReference type="Gene3D" id="3.40.50.12780">
    <property type="entry name" value="N-terminal domain of ligase-like"/>
    <property type="match status" value="1"/>
</dbReference>
<dbReference type="EC" id="6.2.1.3" evidence="14"/>
<comment type="catalytic activity">
    <reaction evidence="15">
        <text>a very long-chain fatty acid + ATP + CoA = a very long-chain fatty acyl-CoA + AMP + diphosphate</text>
        <dbReference type="Rhea" id="RHEA:54536"/>
        <dbReference type="ChEBI" id="CHEBI:30616"/>
        <dbReference type="ChEBI" id="CHEBI:33019"/>
        <dbReference type="ChEBI" id="CHEBI:57287"/>
        <dbReference type="ChEBI" id="CHEBI:58950"/>
        <dbReference type="ChEBI" id="CHEBI:138261"/>
        <dbReference type="ChEBI" id="CHEBI:456215"/>
    </reaction>
    <physiologicalReaction direction="left-to-right" evidence="15">
        <dbReference type="Rhea" id="RHEA:54537"/>
    </physiologicalReaction>
</comment>
<dbReference type="PROSITE" id="PS00455">
    <property type="entry name" value="AMP_BINDING"/>
    <property type="match status" value="1"/>
</dbReference>
<dbReference type="GO" id="GO:0005324">
    <property type="term" value="F:long-chain fatty acid transmembrane transporter activity"/>
    <property type="evidence" value="ECO:0007669"/>
    <property type="project" value="TreeGrafter"/>
</dbReference>
<dbReference type="InterPro" id="IPR025110">
    <property type="entry name" value="AMP-bd_C"/>
</dbReference>
<keyword evidence="6" id="KW-0812">Transmembrane</keyword>
<dbReference type="FunFam" id="3.40.50.12780:FF:000019">
    <property type="entry name" value="Long-chain fatty acid transporter"/>
    <property type="match status" value="1"/>
</dbReference>
<dbReference type="NCBIfam" id="NF006134">
    <property type="entry name" value="PRK08279.1"/>
    <property type="match status" value="1"/>
</dbReference>
<feature type="domain" description="AMP-binding enzyme C-terminal" evidence="23">
    <location>
        <begin position="411"/>
        <end position="486"/>
    </location>
</feature>
<dbReference type="PANTHER" id="PTHR43107:SF15">
    <property type="entry name" value="FATTY ACID TRANSPORT PROTEIN 3, ISOFORM A"/>
    <property type="match status" value="1"/>
</dbReference>
<evidence type="ECO:0000256" key="18">
    <source>
        <dbReference type="ARBA" id="ARBA00048666"/>
    </source>
</evidence>
<keyword evidence="10" id="KW-1133">Transmembrane helix</keyword>
<dbReference type="Gene3D" id="3.30.300.30">
    <property type="match status" value="1"/>
</dbReference>
<evidence type="ECO:0000256" key="5">
    <source>
        <dbReference type="ARBA" id="ARBA00022598"/>
    </source>
</evidence>
<keyword evidence="7" id="KW-0547">Nucleotide-binding</keyword>
<evidence type="ECO:0000259" key="22">
    <source>
        <dbReference type="Pfam" id="PF00501"/>
    </source>
</evidence>
<dbReference type="GO" id="GO:0005886">
    <property type="term" value="C:plasma membrane"/>
    <property type="evidence" value="ECO:0007669"/>
    <property type="project" value="UniProtKB-SubCell"/>
</dbReference>
<protein>
    <recommendedName>
        <fullName evidence="20">Very long-chain fatty acid transport protein</fullName>
        <ecNumber evidence="14">6.2.1.3</ecNumber>
    </recommendedName>
    <alternativeName>
        <fullName evidence="16">Long-chain-fatty-acid--CoA ligase</fullName>
    </alternativeName>
    <alternativeName>
        <fullName evidence="21">Very-long-chain acyl-CoA synthetase</fullName>
    </alternativeName>
</protein>
<keyword evidence="8" id="KW-0443">Lipid metabolism</keyword>
<evidence type="ECO:0000256" key="10">
    <source>
        <dbReference type="ARBA" id="ARBA00022989"/>
    </source>
</evidence>
<dbReference type="Pfam" id="PF00501">
    <property type="entry name" value="AMP-binding"/>
    <property type="match status" value="1"/>
</dbReference>
<dbReference type="InterPro" id="IPR020845">
    <property type="entry name" value="AMP-binding_CS"/>
</dbReference>
<dbReference type="GO" id="GO:0005524">
    <property type="term" value="F:ATP binding"/>
    <property type="evidence" value="ECO:0007669"/>
    <property type="project" value="UniProtKB-KW"/>
</dbReference>
<dbReference type="STRING" id="1661398.A0A482VWZ1"/>
<keyword evidence="5" id="KW-0436">Ligase</keyword>
<feature type="domain" description="AMP-dependent synthetase/ligase" evidence="22">
    <location>
        <begin position="8"/>
        <end position="295"/>
    </location>
</feature>
<evidence type="ECO:0000313" key="25">
    <source>
        <dbReference type="Proteomes" id="UP000292052"/>
    </source>
</evidence>
<name>A0A482VWZ1_ASBVE</name>
<evidence type="ECO:0000313" key="24">
    <source>
        <dbReference type="EMBL" id="RZC37226.1"/>
    </source>
</evidence>
<keyword evidence="4" id="KW-1003">Cell membrane</keyword>
<evidence type="ECO:0000256" key="20">
    <source>
        <dbReference type="ARBA" id="ARBA00068795"/>
    </source>
</evidence>
<dbReference type="AlphaFoldDB" id="A0A482VWZ1"/>
<comment type="subcellular location">
    <subcellularLocation>
        <location evidence="1">Cell membrane</location>
        <topology evidence="1">Multi-pass membrane protein</topology>
    </subcellularLocation>
    <subcellularLocation>
        <location evidence="17">Peroxisome membrane</location>
    </subcellularLocation>
</comment>
<evidence type="ECO:0000256" key="4">
    <source>
        <dbReference type="ARBA" id="ARBA00022475"/>
    </source>
</evidence>
<dbReference type="GO" id="GO:0044539">
    <property type="term" value="P:long-chain fatty acid import into cell"/>
    <property type="evidence" value="ECO:0007669"/>
    <property type="project" value="TreeGrafter"/>
</dbReference>
<dbReference type="Pfam" id="PF13193">
    <property type="entry name" value="AMP-binding_C"/>
    <property type="match status" value="1"/>
</dbReference>
<evidence type="ECO:0000256" key="15">
    <source>
        <dbReference type="ARBA" id="ARBA00036527"/>
    </source>
</evidence>
<comment type="similarity">
    <text evidence="2">Belongs to the ATP-dependent AMP-binding enzyme family.</text>
</comment>
<evidence type="ECO:0000256" key="21">
    <source>
        <dbReference type="ARBA" id="ARBA00078285"/>
    </source>
</evidence>
<gene>
    <name evidence="24" type="ORF">BDFB_008291</name>
</gene>
<dbReference type="OrthoDB" id="288590at2759"/>
<organism evidence="24 25">
    <name type="scientific">Asbolus verrucosus</name>
    <name type="common">Desert ironclad beetle</name>
    <dbReference type="NCBI Taxonomy" id="1661398"/>
    <lineage>
        <taxon>Eukaryota</taxon>
        <taxon>Metazoa</taxon>
        <taxon>Ecdysozoa</taxon>
        <taxon>Arthropoda</taxon>
        <taxon>Hexapoda</taxon>
        <taxon>Insecta</taxon>
        <taxon>Pterygota</taxon>
        <taxon>Neoptera</taxon>
        <taxon>Endopterygota</taxon>
        <taxon>Coleoptera</taxon>
        <taxon>Polyphaga</taxon>
        <taxon>Cucujiformia</taxon>
        <taxon>Tenebrionidae</taxon>
        <taxon>Pimeliinae</taxon>
        <taxon>Asbolus</taxon>
    </lineage>
</organism>
<keyword evidence="8" id="KW-0276">Fatty acid metabolism</keyword>
<dbReference type="InterPro" id="IPR000873">
    <property type="entry name" value="AMP-dep_synth/lig_dom"/>
</dbReference>
<dbReference type="GO" id="GO:0005789">
    <property type="term" value="C:endoplasmic reticulum membrane"/>
    <property type="evidence" value="ECO:0007669"/>
    <property type="project" value="TreeGrafter"/>
</dbReference>
<keyword evidence="25" id="KW-1185">Reference proteome</keyword>
<dbReference type="GO" id="GO:0005778">
    <property type="term" value="C:peroxisomal membrane"/>
    <property type="evidence" value="ECO:0007669"/>
    <property type="project" value="UniProtKB-SubCell"/>
</dbReference>
<dbReference type="Proteomes" id="UP000292052">
    <property type="component" value="Unassembled WGS sequence"/>
</dbReference>
<keyword evidence="12" id="KW-0472">Membrane</keyword>
<keyword evidence="3" id="KW-0813">Transport</keyword>
<evidence type="ECO:0000256" key="3">
    <source>
        <dbReference type="ARBA" id="ARBA00022448"/>
    </source>
</evidence>
<accession>A0A482VWZ1</accession>
<evidence type="ECO:0000256" key="12">
    <source>
        <dbReference type="ARBA" id="ARBA00023136"/>
    </source>
</evidence>
<evidence type="ECO:0000256" key="6">
    <source>
        <dbReference type="ARBA" id="ARBA00022692"/>
    </source>
</evidence>
<evidence type="ECO:0000256" key="9">
    <source>
        <dbReference type="ARBA" id="ARBA00022840"/>
    </source>
</evidence>
<evidence type="ECO:0000256" key="14">
    <source>
        <dbReference type="ARBA" id="ARBA00026121"/>
    </source>
</evidence>
<dbReference type="SUPFAM" id="SSF56801">
    <property type="entry name" value="Acetyl-CoA synthetase-like"/>
    <property type="match status" value="1"/>
</dbReference>
<dbReference type="FunFam" id="3.30.300.30:FF:000002">
    <property type="entry name" value="Long-chain fatty acid transport protein 1"/>
    <property type="match status" value="1"/>
</dbReference>
<comment type="function">
    <text evidence="19">Acyl-CoA synthetase required for both the import of long chain fatty acids (LCFAs) (C14-C18) and the activation very long chain fatty acids (VLCFAs) (C20-C26) by esterification of the fatty acids into metabolically active CoA-thioesters for subsequent degradation or incorporation into phospholipids. The transport and fatty acyl-CoA synthetase activities are genetically separable and are thus independent activities. Esterifies VLCFAs in the peroxisome matrix. The VLCFAs are actively transported into peroxisomes by a PXA1-PXA2 heterodimeric transporter in the peroxisomal membrane.</text>
</comment>
<dbReference type="EMBL" id="QDEB01054581">
    <property type="protein sequence ID" value="RZC37226.1"/>
    <property type="molecule type" value="Genomic_DNA"/>
</dbReference>
<evidence type="ECO:0000256" key="13">
    <source>
        <dbReference type="ARBA" id="ARBA00023140"/>
    </source>
</evidence>